<keyword evidence="1" id="KW-1185">Reference proteome</keyword>
<dbReference type="AlphaFoldDB" id="A0A0R3RNK2"/>
<proteinExistence type="predicted"/>
<organism evidence="1 2">
    <name type="scientific">Elaeophora elaphi</name>
    <dbReference type="NCBI Taxonomy" id="1147741"/>
    <lineage>
        <taxon>Eukaryota</taxon>
        <taxon>Metazoa</taxon>
        <taxon>Ecdysozoa</taxon>
        <taxon>Nematoda</taxon>
        <taxon>Chromadorea</taxon>
        <taxon>Rhabditida</taxon>
        <taxon>Spirurina</taxon>
        <taxon>Spiruromorpha</taxon>
        <taxon>Filarioidea</taxon>
        <taxon>Onchocercidae</taxon>
        <taxon>Elaeophora</taxon>
    </lineage>
</organism>
<reference evidence="2" key="1">
    <citation type="submission" date="2017-02" db="UniProtKB">
        <authorList>
            <consortium name="WormBaseParasite"/>
        </authorList>
    </citation>
    <scope>IDENTIFICATION</scope>
</reference>
<dbReference type="WBParaSite" id="EEL_0000306201-mRNA-1">
    <property type="protein sequence ID" value="EEL_0000306201-mRNA-1"/>
    <property type="gene ID" value="EEL_0000306201"/>
</dbReference>
<dbReference type="STRING" id="1147741.A0A0R3RNK2"/>
<evidence type="ECO:0000313" key="2">
    <source>
        <dbReference type="WBParaSite" id="EEL_0000306201-mRNA-1"/>
    </source>
</evidence>
<accession>A0A0R3RNK2</accession>
<dbReference type="Proteomes" id="UP000050640">
    <property type="component" value="Unplaced"/>
</dbReference>
<name>A0A0R3RNK2_9BILA</name>
<protein>
    <submittedName>
        <fullName evidence="2">PB1 domain-containing protein</fullName>
    </submittedName>
</protein>
<sequence>MESDKISANDKPPLYTSSSSPLHIKRVLNAKRQYSESILRVKMSGAEMYNIYRAFHGRLNISYRQLEDSEKGSFYLNFHF</sequence>
<evidence type="ECO:0000313" key="1">
    <source>
        <dbReference type="Proteomes" id="UP000050640"/>
    </source>
</evidence>